<dbReference type="InterPro" id="IPR043781">
    <property type="entry name" value="DUF5723"/>
</dbReference>
<organism evidence="3 4">
    <name type="scientific">Mariniphaga anaerophila</name>
    <dbReference type="NCBI Taxonomy" id="1484053"/>
    <lineage>
        <taxon>Bacteria</taxon>
        <taxon>Pseudomonadati</taxon>
        <taxon>Bacteroidota</taxon>
        <taxon>Bacteroidia</taxon>
        <taxon>Marinilabiliales</taxon>
        <taxon>Prolixibacteraceae</taxon>
        <taxon>Mariniphaga</taxon>
    </lineage>
</organism>
<dbReference type="Pfam" id="PF18990">
    <property type="entry name" value="DUF5723"/>
    <property type="match status" value="1"/>
</dbReference>
<dbReference type="STRING" id="1484053.SAMN05444274_101411"/>
<accession>A0A1M4TN87</accession>
<evidence type="ECO:0000313" key="3">
    <source>
        <dbReference type="EMBL" id="SHE45960.1"/>
    </source>
</evidence>
<dbReference type="AlphaFoldDB" id="A0A1M4TN87"/>
<feature type="chain" id="PRO_5013177582" description="DUF5723 domain-containing protein" evidence="1">
    <location>
        <begin position="24"/>
        <end position="445"/>
    </location>
</feature>
<evidence type="ECO:0000259" key="2">
    <source>
        <dbReference type="Pfam" id="PF18990"/>
    </source>
</evidence>
<evidence type="ECO:0000256" key="1">
    <source>
        <dbReference type="SAM" id="SignalP"/>
    </source>
</evidence>
<proteinExistence type="predicted"/>
<feature type="domain" description="DUF5723" evidence="2">
    <location>
        <begin position="41"/>
        <end position="310"/>
    </location>
</feature>
<dbReference type="RefSeq" id="WP_139249584.1">
    <property type="nucleotide sequence ID" value="NZ_FQUM01000001.1"/>
</dbReference>
<name>A0A1M4TN87_9BACT</name>
<dbReference type="Proteomes" id="UP000184164">
    <property type="component" value="Unassembled WGS sequence"/>
</dbReference>
<reference evidence="3 4" key="1">
    <citation type="submission" date="2016-11" db="EMBL/GenBank/DDBJ databases">
        <authorList>
            <person name="Jaros S."/>
            <person name="Januszkiewicz K."/>
            <person name="Wedrychowicz H."/>
        </authorList>
    </citation>
    <scope>NUCLEOTIDE SEQUENCE [LARGE SCALE GENOMIC DNA]</scope>
    <source>
        <strain evidence="3 4">DSM 26910</strain>
    </source>
</reference>
<dbReference type="OrthoDB" id="1489601at2"/>
<keyword evidence="4" id="KW-1185">Reference proteome</keyword>
<keyword evidence="1" id="KW-0732">Signal</keyword>
<feature type="signal peptide" evidence="1">
    <location>
        <begin position="1"/>
        <end position="23"/>
    </location>
</feature>
<sequence length="445" mass="49662">MKIFKTALLLCLAFLLNTPASFAQNTMYHMDRMPLNRVYNPAIVPEVKFFIGLPAIGGVTANAYNSGFNYNDLDYFIDNLHNNNYNPDEFTKKIGKTNHFLAEANTNLLSFGFKLKEKGYLSFHYSFNAASYSDAEADIVYLLSDFNDISEIKFPVVVDGISLTFNSYLSMGVSYSRKINENLTLGITPKINSNMFGIKTDNLSYTVERDVEGEYNDISFNQTFEGSVTLGLPVEINEAAINGDELDLDEGIFPENWDAKYDARYLFQNPSFSVDLGATYELGRWMFSASLLNLGGSKWKKYGYQLNGNIDQIKVKESKTKLGIPTRLYLGAANQFSPKWNYAVLLNSNFFPGKTIPSATVSLNGAVGRMLSTSVSYTAGYAFDNLGAGLRLRFLPGMDFFFVTDNIIQAFKWENAKRLTASAGISLSFGVKEKSGKIDTETIDN</sequence>
<protein>
    <recommendedName>
        <fullName evidence="2">DUF5723 domain-containing protein</fullName>
    </recommendedName>
</protein>
<evidence type="ECO:0000313" key="4">
    <source>
        <dbReference type="Proteomes" id="UP000184164"/>
    </source>
</evidence>
<dbReference type="EMBL" id="FQUM01000001">
    <property type="protein sequence ID" value="SHE45960.1"/>
    <property type="molecule type" value="Genomic_DNA"/>
</dbReference>
<gene>
    <name evidence="3" type="ORF">SAMN05444274_101411</name>
</gene>